<dbReference type="PANTHER" id="PTHR37298:SF1">
    <property type="entry name" value="UPF0111 PROTEIN YKAA"/>
    <property type="match status" value="1"/>
</dbReference>
<gene>
    <name evidence="2" type="ORF">GCM10025770_27430</name>
</gene>
<protein>
    <submittedName>
        <fullName evidence="2">DUF47 domain-containing protein</fullName>
    </submittedName>
</protein>
<dbReference type="Pfam" id="PF01865">
    <property type="entry name" value="PhoU_div"/>
    <property type="match status" value="1"/>
</dbReference>
<dbReference type="InterPro" id="IPR052912">
    <property type="entry name" value="UPF0111_domain"/>
</dbReference>
<evidence type="ECO:0000313" key="2">
    <source>
        <dbReference type="EMBL" id="GAA5168044.1"/>
    </source>
</evidence>
<dbReference type="EMBL" id="BAABLD010000010">
    <property type="protein sequence ID" value="GAA5168044.1"/>
    <property type="molecule type" value="Genomic_DNA"/>
</dbReference>
<dbReference type="InterPro" id="IPR038078">
    <property type="entry name" value="PhoU-like_sf"/>
</dbReference>
<proteinExistence type="inferred from homology"/>
<evidence type="ECO:0000313" key="3">
    <source>
        <dbReference type="Proteomes" id="UP001500547"/>
    </source>
</evidence>
<reference evidence="3" key="1">
    <citation type="journal article" date="2019" name="Int. J. Syst. Evol. Microbiol.">
        <title>The Global Catalogue of Microorganisms (GCM) 10K type strain sequencing project: providing services to taxonomists for standard genome sequencing and annotation.</title>
        <authorList>
            <consortium name="The Broad Institute Genomics Platform"/>
            <consortium name="The Broad Institute Genome Sequencing Center for Infectious Disease"/>
            <person name="Wu L."/>
            <person name="Ma J."/>
        </authorList>
    </citation>
    <scope>NUCLEOTIDE SEQUENCE [LARGE SCALE GENOMIC DNA]</scope>
    <source>
        <strain evidence="3">JCM 18715</strain>
    </source>
</reference>
<organism evidence="2 3">
    <name type="scientific">Viridibacterium curvum</name>
    <dbReference type="NCBI Taxonomy" id="1101404"/>
    <lineage>
        <taxon>Bacteria</taxon>
        <taxon>Pseudomonadati</taxon>
        <taxon>Pseudomonadota</taxon>
        <taxon>Betaproteobacteria</taxon>
        <taxon>Rhodocyclales</taxon>
        <taxon>Rhodocyclaceae</taxon>
        <taxon>Viridibacterium</taxon>
    </lineage>
</organism>
<evidence type="ECO:0000256" key="1">
    <source>
        <dbReference type="ARBA" id="ARBA00008591"/>
    </source>
</evidence>
<dbReference type="SUPFAM" id="SSF109755">
    <property type="entry name" value="PhoU-like"/>
    <property type="match status" value="1"/>
</dbReference>
<accession>A0ABP9QVC9</accession>
<comment type="similarity">
    <text evidence="1">Belongs to the UPF0111 family.</text>
</comment>
<dbReference type="PANTHER" id="PTHR37298">
    <property type="entry name" value="UPF0111 PROTEIN YKAA"/>
    <property type="match status" value="1"/>
</dbReference>
<dbReference type="Gene3D" id="1.20.58.220">
    <property type="entry name" value="Phosphate transport system protein phou homolog 2, domain 2"/>
    <property type="match status" value="1"/>
</dbReference>
<keyword evidence="3" id="KW-1185">Reference proteome</keyword>
<dbReference type="InterPro" id="IPR018445">
    <property type="entry name" value="Put_Phosphate_transp_reg"/>
</dbReference>
<dbReference type="Proteomes" id="UP001500547">
    <property type="component" value="Unassembled WGS sequence"/>
</dbReference>
<comment type="caution">
    <text evidence="2">The sequence shown here is derived from an EMBL/GenBank/DDBJ whole genome shotgun (WGS) entry which is preliminary data.</text>
</comment>
<sequence>MTPRKAVPQLAFPGSVAETLQSPHFFQLAIKMFGRLMPREGRFFELFNAHAEQMVHAAKELEALMSDDGDSRNHIEAIDSREVRADGLNHEVIALLHRTFITPFDRDEIHALISSMDDVVDAIQDVAESVTLYNVDRYTPEARQMATLSLSCCERVKHVVSLLDDMKSAADIMRTCREIDQIEGEVDRLMRGAISELFRKETDALKVIKLTAIYQVLEKITDCCKDVSKHIEAIVLESA</sequence>
<name>A0ABP9QVC9_9RHOO</name>